<dbReference type="InterPro" id="IPR002145">
    <property type="entry name" value="CopG"/>
</dbReference>
<evidence type="ECO:0000313" key="3">
    <source>
        <dbReference type="Proteomes" id="UP000179209"/>
    </source>
</evidence>
<feature type="domain" description="Ribbon-helix-helix protein CopG" evidence="1">
    <location>
        <begin position="5"/>
        <end position="40"/>
    </location>
</feature>
<accession>A0A1F6B3L8</accession>
<proteinExistence type="predicted"/>
<reference evidence="2 3" key="1">
    <citation type="journal article" date="2016" name="Nat. Commun.">
        <title>Thousands of microbial genomes shed light on interconnected biogeochemical processes in an aquifer system.</title>
        <authorList>
            <person name="Anantharaman K."/>
            <person name="Brown C.T."/>
            <person name="Hug L.A."/>
            <person name="Sharon I."/>
            <person name="Castelle C.J."/>
            <person name="Probst A.J."/>
            <person name="Thomas B.C."/>
            <person name="Singh A."/>
            <person name="Wilkins M.J."/>
            <person name="Karaoz U."/>
            <person name="Brodie E.L."/>
            <person name="Williams K.H."/>
            <person name="Hubbard S.S."/>
            <person name="Banfield J.F."/>
        </authorList>
    </citation>
    <scope>NUCLEOTIDE SEQUENCE [LARGE SCALE GENOMIC DNA]</scope>
</reference>
<organism evidence="2 3">
    <name type="scientific">Candidatus Gottesmanbacteria bacterium RIFCSPLOWO2_02_FULL_38_8</name>
    <dbReference type="NCBI Taxonomy" id="1798397"/>
    <lineage>
        <taxon>Bacteria</taxon>
        <taxon>Candidatus Gottesmaniibacteriota</taxon>
    </lineage>
</organism>
<name>A0A1F6B3L8_9BACT</name>
<dbReference type="GO" id="GO:0006355">
    <property type="term" value="P:regulation of DNA-templated transcription"/>
    <property type="evidence" value="ECO:0007669"/>
    <property type="project" value="InterPro"/>
</dbReference>
<dbReference type="Pfam" id="PF01402">
    <property type="entry name" value="RHH_1"/>
    <property type="match status" value="1"/>
</dbReference>
<comment type="caution">
    <text evidence="2">The sequence shown here is derived from an EMBL/GenBank/DDBJ whole genome shotgun (WGS) entry which is preliminary data.</text>
</comment>
<evidence type="ECO:0000313" key="2">
    <source>
        <dbReference type="EMBL" id="OGG31534.1"/>
    </source>
</evidence>
<protein>
    <recommendedName>
        <fullName evidence="1">Ribbon-helix-helix protein CopG domain-containing protein</fullName>
    </recommendedName>
</protein>
<dbReference type="Proteomes" id="UP000179209">
    <property type="component" value="Unassembled WGS sequence"/>
</dbReference>
<gene>
    <name evidence="2" type="ORF">A3I51_04375</name>
</gene>
<evidence type="ECO:0000259" key="1">
    <source>
        <dbReference type="Pfam" id="PF01402"/>
    </source>
</evidence>
<dbReference type="EMBL" id="MFKA01000053">
    <property type="protein sequence ID" value="OGG31534.1"/>
    <property type="molecule type" value="Genomic_DNA"/>
</dbReference>
<dbReference type="AlphaFoldDB" id="A0A1F6B3L8"/>
<sequence>MYLIKRTNVLLSDDDHALLSSIVKKEGKTMGQLIREAIKKTYYAKNQRTVQNISQKIEKGWKLLLNPKENINYKELIEYGRK</sequence>